<accession>A0A3N0VDL3</accession>
<dbReference type="InParanoid" id="A0A3N0VDL3"/>
<reference evidence="2 3" key="1">
    <citation type="submission" date="2018-10" db="EMBL/GenBank/DDBJ databases">
        <authorList>
            <person name="Chen W.-M."/>
        </authorList>
    </citation>
    <scope>NUCLEOTIDE SEQUENCE [LARGE SCALE GENOMIC DNA]</scope>
    <source>
        <strain evidence="2 3">THS-13</strain>
    </source>
</reference>
<evidence type="ECO:0000313" key="2">
    <source>
        <dbReference type="EMBL" id="ROH90806.1"/>
    </source>
</evidence>
<comment type="caution">
    <text evidence="2">The sequence shown here is derived from an EMBL/GenBank/DDBJ whole genome shotgun (WGS) entry which is preliminary data.</text>
</comment>
<protein>
    <submittedName>
        <fullName evidence="2">Uncharacterized protein</fullName>
    </submittedName>
</protein>
<dbReference type="Proteomes" id="UP000282106">
    <property type="component" value="Unassembled WGS sequence"/>
</dbReference>
<feature type="region of interest" description="Disordered" evidence="1">
    <location>
        <begin position="42"/>
        <end position="73"/>
    </location>
</feature>
<keyword evidence="3" id="KW-1185">Reference proteome</keyword>
<organism evidence="2 3">
    <name type="scientific">Stagnimonas aquatica</name>
    <dbReference type="NCBI Taxonomy" id="2689987"/>
    <lineage>
        <taxon>Bacteria</taxon>
        <taxon>Pseudomonadati</taxon>
        <taxon>Pseudomonadota</taxon>
        <taxon>Gammaproteobacteria</taxon>
        <taxon>Nevskiales</taxon>
        <taxon>Nevskiaceae</taxon>
        <taxon>Stagnimonas</taxon>
    </lineage>
</organism>
<proteinExistence type="predicted"/>
<gene>
    <name evidence="2" type="ORF">ED208_07385</name>
</gene>
<sequence>MNSAADAMRKAAMAVRAYERQVIAESRVCSLPRERGRARVGSVSARAALAHAGPPASARKQAEEQGQRRRATP</sequence>
<feature type="compositionally biased region" description="Low complexity" evidence="1">
    <location>
        <begin position="42"/>
        <end position="59"/>
    </location>
</feature>
<dbReference type="EMBL" id="RJVO01000003">
    <property type="protein sequence ID" value="ROH90806.1"/>
    <property type="molecule type" value="Genomic_DNA"/>
</dbReference>
<name>A0A3N0VDL3_9GAMM</name>
<dbReference type="AlphaFoldDB" id="A0A3N0VDL3"/>
<evidence type="ECO:0000256" key="1">
    <source>
        <dbReference type="SAM" id="MobiDB-lite"/>
    </source>
</evidence>
<evidence type="ECO:0000313" key="3">
    <source>
        <dbReference type="Proteomes" id="UP000282106"/>
    </source>
</evidence>